<feature type="signal peptide" evidence="3">
    <location>
        <begin position="1"/>
        <end position="19"/>
    </location>
</feature>
<evidence type="ECO:0000256" key="1">
    <source>
        <dbReference type="SAM" id="MobiDB-lite"/>
    </source>
</evidence>
<dbReference type="InterPro" id="IPR035992">
    <property type="entry name" value="Ricin_B-like_lectins"/>
</dbReference>
<feature type="compositionally biased region" description="Low complexity" evidence="1">
    <location>
        <begin position="203"/>
        <end position="212"/>
    </location>
</feature>
<reference evidence="5" key="1">
    <citation type="journal article" date="2019" name="Int. J. Syst. Evol. Microbiol.">
        <title>The Global Catalogue of Microorganisms (GCM) 10K type strain sequencing project: providing services to taxonomists for standard genome sequencing and annotation.</title>
        <authorList>
            <consortium name="The Broad Institute Genomics Platform"/>
            <consortium name="The Broad Institute Genome Sequencing Center for Infectious Disease"/>
            <person name="Wu L."/>
            <person name="Ma J."/>
        </authorList>
    </citation>
    <scope>NUCLEOTIDE SEQUENCE [LARGE SCALE GENOMIC DNA]</scope>
    <source>
        <strain evidence="5">CGMCC 4.7396</strain>
    </source>
</reference>
<evidence type="ECO:0000256" key="2">
    <source>
        <dbReference type="SAM" id="Phobius"/>
    </source>
</evidence>
<evidence type="ECO:0000256" key="3">
    <source>
        <dbReference type="SAM" id="SignalP"/>
    </source>
</evidence>
<keyword evidence="2" id="KW-0812">Transmembrane</keyword>
<dbReference type="CDD" id="cd00161">
    <property type="entry name" value="beta-trefoil_Ricin-like"/>
    <property type="match status" value="1"/>
</dbReference>
<accession>A0ABV7Q771</accession>
<sequence length="245" mass="25650">MNILNLRAAVAVSSAAAVAFILAVGSGAAAQAQSLPEGPVKLYLKEHVETPLGAADGSPRLTADYDQWRLRPVEAFQGLGSHQIVHADSGWCLTADAGGEDVVPVFLVDCADAVTWSIVYDDRQSHHDYRLITPDGHYLGTEANPEASEGAAVYAVRTDDGASLHSQEWLMEAASVEVTPSPSSSEEQVSPSGDPSEDPSESPKPALPTTGTALGAGIGAGVVALAGGTALVLWWQRRRALRADW</sequence>
<dbReference type="EMBL" id="JBHRWO010000021">
    <property type="protein sequence ID" value="MFC3494987.1"/>
    <property type="molecule type" value="Genomic_DNA"/>
</dbReference>
<protein>
    <submittedName>
        <fullName evidence="4">RICIN domain-containing protein</fullName>
    </submittedName>
</protein>
<evidence type="ECO:0000313" key="4">
    <source>
        <dbReference type="EMBL" id="MFC3494987.1"/>
    </source>
</evidence>
<dbReference type="RefSeq" id="WP_387979221.1">
    <property type="nucleotide sequence ID" value="NZ_JBHRWO010000021.1"/>
</dbReference>
<name>A0ABV7Q771_9ACTN</name>
<keyword evidence="2" id="KW-1133">Transmembrane helix</keyword>
<evidence type="ECO:0000313" key="5">
    <source>
        <dbReference type="Proteomes" id="UP001595712"/>
    </source>
</evidence>
<feature type="compositionally biased region" description="Low complexity" evidence="1">
    <location>
        <begin position="175"/>
        <end position="194"/>
    </location>
</feature>
<feature type="transmembrane region" description="Helical" evidence="2">
    <location>
        <begin position="213"/>
        <end position="235"/>
    </location>
</feature>
<keyword evidence="3" id="KW-0732">Signal</keyword>
<feature type="chain" id="PRO_5045652288" evidence="3">
    <location>
        <begin position="20"/>
        <end position="245"/>
    </location>
</feature>
<organism evidence="4 5">
    <name type="scientific">Glycomyces rhizosphaerae</name>
    <dbReference type="NCBI Taxonomy" id="2054422"/>
    <lineage>
        <taxon>Bacteria</taxon>
        <taxon>Bacillati</taxon>
        <taxon>Actinomycetota</taxon>
        <taxon>Actinomycetes</taxon>
        <taxon>Glycomycetales</taxon>
        <taxon>Glycomycetaceae</taxon>
        <taxon>Glycomyces</taxon>
    </lineage>
</organism>
<dbReference type="Gene3D" id="2.80.10.50">
    <property type="match status" value="1"/>
</dbReference>
<keyword evidence="2" id="KW-0472">Membrane</keyword>
<proteinExistence type="predicted"/>
<comment type="caution">
    <text evidence="4">The sequence shown here is derived from an EMBL/GenBank/DDBJ whole genome shotgun (WGS) entry which is preliminary data.</text>
</comment>
<keyword evidence="5" id="KW-1185">Reference proteome</keyword>
<dbReference type="SUPFAM" id="SSF50370">
    <property type="entry name" value="Ricin B-like lectins"/>
    <property type="match status" value="1"/>
</dbReference>
<dbReference type="Proteomes" id="UP001595712">
    <property type="component" value="Unassembled WGS sequence"/>
</dbReference>
<feature type="region of interest" description="Disordered" evidence="1">
    <location>
        <begin position="174"/>
        <end position="212"/>
    </location>
</feature>
<gene>
    <name evidence="4" type="ORF">ACFO8M_21085</name>
</gene>